<comment type="caution">
    <text evidence="3">The sequence shown here is derived from an EMBL/GenBank/DDBJ whole genome shotgun (WGS) entry which is preliminary data.</text>
</comment>
<dbReference type="AlphaFoldDB" id="A0AAV2R1I4"/>
<accession>A0AAV2R1I4</accession>
<name>A0AAV2R1I4_MEGNR</name>
<dbReference type="Pfam" id="PF00069">
    <property type="entry name" value="Pkinase"/>
    <property type="match status" value="1"/>
</dbReference>
<feature type="compositionally biased region" description="Basic and acidic residues" evidence="1">
    <location>
        <begin position="295"/>
        <end position="307"/>
    </location>
</feature>
<evidence type="ECO:0000313" key="3">
    <source>
        <dbReference type="EMBL" id="CAL4108290.1"/>
    </source>
</evidence>
<reference evidence="3 4" key="1">
    <citation type="submission" date="2024-05" db="EMBL/GenBank/DDBJ databases">
        <authorList>
            <person name="Wallberg A."/>
        </authorList>
    </citation>
    <scope>NUCLEOTIDE SEQUENCE [LARGE SCALE GENOMIC DNA]</scope>
</reference>
<feature type="region of interest" description="Disordered" evidence="1">
    <location>
        <begin position="295"/>
        <end position="322"/>
    </location>
</feature>
<dbReference type="PANTHER" id="PTHR46538:SF3">
    <property type="entry name" value="PROTEIN KINASE DOMAIN-CONTAINING PROTEIN"/>
    <property type="match status" value="1"/>
</dbReference>
<dbReference type="InterPro" id="IPR011009">
    <property type="entry name" value="Kinase-like_dom_sf"/>
</dbReference>
<dbReference type="EMBL" id="CAXKWB010013636">
    <property type="protein sequence ID" value="CAL4108290.1"/>
    <property type="molecule type" value="Genomic_DNA"/>
</dbReference>
<evidence type="ECO:0000259" key="2">
    <source>
        <dbReference type="PROSITE" id="PS50011"/>
    </source>
</evidence>
<dbReference type="Gene3D" id="1.10.510.10">
    <property type="entry name" value="Transferase(Phosphotransferase) domain 1"/>
    <property type="match status" value="1"/>
</dbReference>
<gene>
    <name evidence="3" type="ORF">MNOR_LOCUS18796</name>
</gene>
<dbReference type="InterPro" id="IPR000719">
    <property type="entry name" value="Prot_kinase_dom"/>
</dbReference>
<feature type="domain" description="Protein kinase" evidence="2">
    <location>
        <begin position="15"/>
        <end position="274"/>
    </location>
</feature>
<keyword evidence="4" id="KW-1185">Reference proteome</keyword>
<organism evidence="3 4">
    <name type="scientific">Meganyctiphanes norvegica</name>
    <name type="common">Northern krill</name>
    <name type="synonym">Thysanopoda norvegica</name>
    <dbReference type="NCBI Taxonomy" id="48144"/>
    <lineage>
        <taxon>Eukaryota</taxon>
        <taxon>Metazoa</taxon>
        <taxon>Ecdysozoa</taxon>
        <taxon>Arthropoda</taxon>
        <taxon>Crustacea</taxon>
        <taxon>Multicrustacea</taxon>
        <taxon>Malacostraca</taxon>
        <taxon>Eumalacostraca</taxon>
        <taxon>Eucarida</taxon>
        <taxon>Euphausiacea</taxon>
        <taxon>Euphausiidae</taxon>
        <taxon>Meganyctiphanes</taxon>
    </lineage>
</organism>
<evidence type="ECO:0000313" key="4">
    <source>
        <dbReference type="Proteomes" id="UP001497623"/>
    </source>
</evidence>
<dbReference type="InterPro" id="IPR051585">
    <property type="entry name" value="STE20_Ser/Thr_Kinases"/>
</dbReference>
<dbReference type="GO" id="GO:0004672">
    <property type="term" value="F:protein kinase activity"/>
    <property type="evidence" value="ECO:0007669"/>
    <property type="project" value="InterPro"/>
</dbReference>
<dbReference type="PANTHER" id="PTHR46538">
    <property type="entry name" value="PROTEIN KINASE DOMAIN-CONTAINING PROTEIN"/>
    <property type="match status" value="1"/>
</dbReference>
<dbReference type="GO" id="GO:0005524">
    <property type="term" value="F:ATP binding"/>
    <property type="evidence" value="ECO:0007669"/>
    <property type="project" value="InterPro"/>
</dbReference>
<evidence type="ECO:0000256" key="1">
    <source>
        <dbReference type="SAM" id="MobiDB-lite"/>
    </source>
</evidence>
<dbReference type="Proteomes" id="UP001497623">
    <property type="component" value="Unassembled WGS sequence"/>
</dbReference>
<dbReference type="PROSITE" id="PS50011">
    <property type="entry name" value="PROTEIN_KINASE_DOM"/>
    <property type="match status" value="1"/>
</dbReference>
<dbReference type="SUPFAM" id="SSF56112">
    <property type="entry name" value="Protein kinase-like (PK-like)"/>
    <property type="match status" value="1"/>
</dbReference>
<proteinExistence type="predicted"/>
<sequence length="331" mass="37983">MTNKIEITQNHLEEWDIVKELEDGQFGKVYKAKHKTKEHLASLTILHLHEEDNPEDLCRELKNIAKLNHENILTIFNYYHIEESFWLFIEYLSECSLKLVMTLLGRPFSEIQITYISKSLCKALAYLHDFDIAHCGIKSNSLLLTSDGRIVLSGVEVSTLNKITNTKKGTYIGSPHWLPPELLSSKSLIELMETSVKSDIWSFGITLIELAQMFPPNHKMSHFKIMQKIQKSDPPTLRYPSKFTEGFKSFIAKCLAKDPLIRPSAKDLINNAFLDCSFNENPVKDLYHETIPHNDGEILSSDDKENENQLNVPNDKPRKTSLTYMTLKGND</sequence>
<protein>
    <recommendedName>
        <fullName evidence="2">Protein kinase domain-containing protein</fullName>
    </recommendedName>
</protein>